<protein>
    <submittedName>
        <fullName evidence="1">Uncharacterized protein</fullName>
    </submittedName>
</protein>
<evidence type="ECO:0000313" key="1">
    <source>
        <dbReference type="EMBL" id="MDQ0112457.1"/>
    </source>
</evidence>
<keyword evidence="2" id="KW-1185">Reference proteome</keyword>
<organism evidence="1 2">
    <name type="scientific">Paenibacillus harenae</name>
    <dbReference type="NCBI Taxonomy" id="306543"/>
    <lineage>
        <taxon>Bacteria</taxon>
        <taxon>Bacillati</taxon>
        <taxon>Bacillota</taxon>
        <taxon>Bacilli</taxon>
        <taxon>Bacillales</taxon>
        <taxon>Paenibacillaceae</taxon>
        <taxon>Paenibacillus</taxon>
    </lineage>
</organism>
<evidence type="ECO:0000313" key="2">
    <source>
        <dbReference type="Proteomes" id="UP001229346"/>
    </source>
</evidence>
<accession>A0ABT9TYK9</accession>
<reference evidence="1 2" key="1">
    <citation type="submission" date="2023-07" db="EMBL/GenBank/DDBJ databases">
        <title>Sorghum-associated microbial communities from plants grown in Nebraska, USA.</title>
        <authorList>
            <person name="Schachtman D."/>
        </authorList>
    </citation>
    <scope>NUCLEOTIDE SEQUENCE [LARGE SCALE GENOMIC DNA]</scope>
    <source>
        <strain evidence="1 2">CC482</strain>
    </source>
</reference>
<comment type="caution">
    <text evidence="1">The sequence shown here is derived from an EMBL/GenBank/DDBJ whole genome shotgun (WGS) entry which is preliminary data.</text>
</comment>
<gene>
    <name evidence="1" type="ORF">J2T15_001892</name>
</gene>
<proteinExistence type="predicted"/>
<dbReference type="Proteomes" id="UP001229346">
    <property type="component" value="Unassembled WGS sequence"/>
</dbReference>
<sequence>MKEYEYIIRSIMTDIPEDTADGFLIKTHERGGYIYFKEDSFIVPIAIEMPGVRGLDMLVFGETEHITHKYNLKNKEIKKIEIEERFRIQNLLAKWLEQKNIKHDIQIGK</sequence>
<name>A0ABT9TYK9_PAEHA</name>
<dbReference type="EMBL" id="JAUSSU010000003">
    <property type="protein sequence ID" value="MDQ0112457.1"/>
    <property type="molecule type" value="Genomic_DNA"/>
</dbReference>